<sequence>MTTPHILRLPVELHLGVIEMLELQDRVRLASANRYFRSITKPPSHIEYLKAEAESWAKDRDLFACSGCIRFRRFQDFSDDMKKGKRTRGGAEAVNRLCLECGVTHGLYVPGSPVVVYGRVHMLCGICGTFPGLATRQSRCVECAPAARFLEASSTNPVFRRYAPRHDGTSWHLLLKFNVSQERSSHVYPLVLPYALHKLLIMAPTSRLAHRESGVQPEQPEPKRPKNLLRRLSSGFSSILPTITWRKGKSKKHHKRSTTAPVLGRGFTYSVPRDNSRLPVSQQIPAPQVDIPQLSEPENRSYNPDTNHSFPSIEQRRCDFCGSCPPSSAISAFSAADTPCIHCQTRSPFSYLATPQGQTRSASANPNTLVQLIANSPAPEQGPRLVPPSTALNRLNNPPGTYSLPHSRTPSHARLLPSSSPSRSSSGSRPKSPRLHHLSLLPGAQAHPYVHRREVDAHLAAISAGAPSPLQSSIDEAQRAEATRSEYQDFSRTVFYGTTTTSARVWRAESGEVRREVRVQGRVHVQDERGSQGETEAAPIVNGMRLELRGGSGGPRLRGGGGPSFEAECGLEALEHEAMPVPCLRGGAGDRVRIPHTLYWLAGGTGRPVTIFRGSDGSMKSGKATFGSGSVRGVPVQEQVPVTAEQAVPAVVPLPETPAVEVGDAEVQAEVVEEAVQENAGQAATGENVGDAARS</sequence>
<feature type="region of interest" description="Disordered" evidence="1">
    <location>
        <begin position="377"/>
        <end position="436"/>
    </location>
</feature>
<feature type="compositionally biased region" description="Polar residues" evidence="1">
    <location>
        <begin position="390"/>
        <end position="410"/>
    </location>
</feature>
<proteinExistence type="predicted"/>
<dbReference type="InterPro" id="IPR001810">
    <property type="entry name" value="F-box_dom"/>
</dbReference>
<reference evidence="4" key="1">
    <citation type="journal article" date="2007" name="Plant Cell">
        <title>Dothideomycete-plant interactions illuminated by genome sequencing and EST analysis of the wheat pathogen Stagonospora nodorum.</title>
        <authorList>
            <person name="Hane J.K."/>
            <person name="Lowe R.G."/>
            <person name="Solomon P.S."/>
            <person name="Tan K.C."/>
            <person name="Schoch C.L."/>
            <person name="Spatafora J.W."/>
            <person name="Crous P.W."/>
            <person name="Kodira C."/>
            <person name="Birren B.W."/>
            <person name="Galagan J.E."/>
            <person name="Torriani S.F."/>
            <person name="McDonald B.A."/>
            <person name="Oliver R.P."/>
        </authorList>
    </citation>
    <scope>NUCLEOTIDE SEQUENCE [LARGE SCALE GENOMIC DNA]</scope>
    <source>
        <strain evidence="4">SN15 / ATCC MYA-4574 / FGSC 10173</strain>
    </source>
</reference>
<dbReference type="EMBL" id="CH445340">
    <property type="protein sequence ID" value="EAT82317.1"/>
    <property type="molecule type" value="Genomic_DNA"/>
</dbReference>
<feature type="compositionally biased region" description="Basic residues" evidence="1">
    <location>
        <begin position="246"/>
        <end position="257"/>
    </location>
</feature>
<name>Q0UE32_PHANO</name>
<protein>
    <recommendedName>
        <fullName evidence="2">F-box domain-containing protein</fullName>
    </recommendedName>
</protein>
<evidence type="ECO:0000313" key="4">
    <source>
        <dbReference type="Proteomes" id="UP000001055"/>
    </source>
</evidence>
<dbReference type="eggNOG" id="ENOG502SYD7">
    <property type="taxonomic scope" value="Eukaryota"/>
</dbReference>
<dbReference type="GeneID" id="5977172"/>
<dbReference type="SUPFAM" id="SSF81383">
    <property type="entry name" value="F-box domain"/>
    <property type="match status" value="1"/>
</dbReference>
<dbReference type="CDD" id="cd09917">
    <property type="entry name" value="F-box_SF"/>
    <property type="match status" value="1"/>
</dbReference>
<dbReference type="InterPro" id="IPR036047">
    <property type="entry name" value="F-box-like_dom_sf"/>
</dbReference>
<dbReference type="VEuPathDB" id="FungiDB:JI435_306870"/>
<feature type="region of interest" description="Disordered" evidence="1">
    <location>
        <begin position="466"/>
        <end position="486"/>
    </location>
</feature>
<dbReference type="RefSeq" id="XP_001800266.1">
    <property type="nucleotide sequence ID" value="XM_001800214.1"/>
</dbReference>
<dbReference type="InParanoid" id="Q0UE32"/>
<feature type="region of interest" description="Disordered" evidence="1">
    <location>
        <begin position="246"/>
        <end position="304"/>
    </location>
</feature>
<feature type="compositionally biased region" description="Basic and acidic residues" evidence="1">
    <location>
        <begin position="476"/>
        <end position="486"/>
    </location>
</feature>
<feature type="domain" description="F-box" evidence="2">
    <location>
        <begin position="3"/>
        <end position="51"/>
    </location>
</feature>
<feature type="region of interest" description="Disordered" evidence="1">
    <location>
        <begin position="676"/>
        <end position="695"/>
    </location>
</feature>
<evidence type="ECO:0000256" key="1">
    <source>
        <dbReference type="SAM" id="MobiDB-lite"/>
    </source>
</evidence>
<dbReference type="AlphaFoldDB" id="Q0UE32"/>
<feature type="compositionally biased region" description="Low complexity" evidence="1">
    <location>
        <begin position="414"/>
        <end position="430"/>
    </location>
</feature>
<dbReference type="VEuPathDB" id="FungiDB:JI435_099820"/>
<evidence type="ECO:0000313" key="3">
    <source>
        <dbReference type="EMBL" id="EAT82317.1"/>
    </source>
</evidence>
<organism evidence="3 4">
    <name type="scientific">Phaeosphaeria nodorum (strain SN15 / ATCC MYA-4574 / FGSC 10173)</name>
    <name type="common">Glume blotch fungus</name>
    <name type="synonym">Parastagonospora nodorum</name>
    <dbReference type="NCBI Taxonomy" id="321614"/>
    <lineage>
        <taxon>Eukaryota</taxon>
        <taxon>Fungi</taxon>
        <taxon>Dikarya</taxon>
        <taxon>Ascomycota</taxon>
        <taxon>Pezizomycotina</taxon>
        <taxon>Dothideomycetes</taxon>
        <taxon>Pleosporomycetidae</taxon>
        <taxon>Pleosporales</taxon>
        <taxon>Pleosporineae</taxon>
        <taxon>Phaeosphaeriaceae</taxon>
        <taxon>Parastagonospora</taxon>
    </lineage>
</organism>
<accession>Q0UE32</accession>
<dbReference type="KEGG" id="pno:SNOG_09982"/>
<evidence type="ECO:0000259" key="2">
    <source>
        <dbReference type="PROSITE" id="PS50181"/>
    </source>
</evidence>
<dbReference type="PROSITE" id="PS50181">
    <property type="entry name" value="FBOX"/>
    <property type="match status" value="1"/>
</dbReference>
<gene>
    <name evidence="3" type="ORF">SNOG_09982</name>
</gene>
<dbReference type="HOGENOM" id="CLU_396429_0_0_1"/>
<dbReference type="Proteomes" id="UP000001055">
    <property type="component" value="Unassembled WGS sequence"/>
</dbReference>
<feature type="region of interest" description="Disordered" evidence="1">
    <location>
        <begin position="210"/>
        <end position="230"/>
    </location>
</feature>